<dbReference type="eggNOG" id="ENOG502ZN8D">
    <property type="taxonomic scope" value="Bacteria"/>
</dbReference>
<dbReference type="Proteomes" id="UP000005141">
    <property type="component" value="Unassembled WGS sequence"/>
</dbReference>
<dbReference type="AlphaFoldDB" id="G1WBR9"/>
<dbReference type="HOGENOM" id="CLU_078775_0_0_10"/>
<keyword evidence="2" id="KW-1185">Reference proteome</keyword>
<dbReference type="Pfam" id="PF19509">
    <property type="entry name" value="DUF6043"/>
    <property type="match status" value="1"/>
</dbReference>
<evidence type="ECO:0000313" key="2">
    <source>
        <dbReference type="Proteomes" id="UP000005141"/>
    </source>
</evidence>
<dbReference type="RefSeq" id="WP_004380302.1">
    <property type="nucleotide sequence ID" value="NZ_JH114215.1"/>
</dbReference>
<evidence type="ECO:0000313" key="1">
    <source>
        <dbReference type="EMBL" id="EGV31523.1"/>
    </source>
</evidence>
<dbReference type="EMBL" id="ADGI01000044">
    <property type="protein sequence ID" value="EGV31523.1"/>
    <property type="molecule type" value="Genomic_DNA"/>
</dbReference>
<sequence length="307" mass="35406">MKNSIEKASVLAWYQNNKITADRIINDLKKQSFEAVMHLYAYTAKSLKLEHIVSQRDFPILFSNNYTRVGDTIVTAIVFLLSEGNINFLCPNRIKNTLRYWLFCGNLYETIVSKIIVKTDEARERLEKNAYSDLQQQLVETSMRNGIKTQDDWNRFFGLEITLDDECEIENKPNPIPTELQTEEARLILGLAITPNDKGDIENKPVPLPAELQTEAARQILDKAILLRLCDNEYHWQKTNSLLAYFADCACEHLKLSKAEQDGKKKTYWKPFETLFGVSGLANYKNTYTNKTGKLPIDHEIVESIFR</sequence>
<dbReference type="InterPro" id="IPR046106">
    <property type="entry name" value="DUF6043"/>
</dbReference>
<name>G1WBR9_9BACT</name>
<dbReference type="GeneID" id="95425909"/>
<gene>
    <name evidence="1" type="ORF">HMPREF9431_01270</name>
</gene>
<accession>G1WBR9</accession>
<dbReference type="PATRIC" id="fig|702438.4.peg.1308"/>
<organism evidence="1 2">
    <name type="scientific">Segatella oulorum F0390</name>
    <dbReference type="NCBI Taxonomy" id="702438"/>
    <lineage>
        <taxon>Bacteria</taxon>
        <taxon>Pseudomonadati</taxon>
        <taxon>Bacteroidota</taxon>
        <taxon>Bacteroidia</taxon>
        <taxon>Bacteroidales</taxon>
        <taxon>Prevotellaceae</taxon>
        <taxon>Segatella</taxon>
    </lineage>
</organism>
<comment type="caution">
    <text evidence="1">The sequence shown here is derived from an EMBL/GenBank/DDBJ whole genome shotgun (WGS) entry which is preliminary data.</text>
</comment>
<reference evidence="1 2" key="1">
    <citation type="submission" date="2011-07" db="EMBL/GenBank/DDBJ databases">
        <title>The Genome Sequence of Prevotella oulorum F0390.</title>
        <authorList>
            <consortium name="The Broad Institute Genome Sequencing Platform"/>
            <consortium name="The Broad Institute Genome Sequencing Center for Infectious Disease"/>
            <person name="Earl A."/>
            <person name="Ward D."/>
            <person name="Feldgarden M."/>
            <person name="Gevers D."/>
            <person name="Izard J."/>
            <person name="Ganesan A."/>
            <person name="Baranova O.V."/>
            <person name="Blanton J.M."/>
            <person name="Tanner A.C."/>
            <person name="Dewhirst F.E."/>
            <person name="Young S.K."/>
            <person name="Zeng Q."/>
            <person name="Gargeya S."/>
            <person name="Fitzgerald M."/>
            <person name="Haas B."/>
            <person name="Abouelleil A."/>
            <person name="Alvarado L."/>
            <person name="Arachchi H.M."/>
            <person name="Berlin A."/>
            <person name="Brown A."/>
            <person name="Chapman S.B."/>
            <person name="Chen Z."/>
            <person name="Dunbar C."/>
            <person name="Freedman E."/>
            <person name="Gearin G."/>
            <person name="Gellesch M."/>
            <person name="Goldberg J."/>
            <person name="Griggs A."/>
            <person name="Gujja S."/>
            <person name="Heiman D."/>
            <person name="Howarth C."/>
            <person name="Larson L."/>
            <person name="Lui A."/>
            <person name="MacDonald P.J.P."/>
            <person name="Mehta T."/>
            <person name="Montmayeur A."/>
            <person name="Murphy C."/>
            <person name="Neiman D."/>
            <person name="Pearson M."/>
            <person name="Priest M."/>
            <person name="Roberts A."/>
            <person name="Saif S."/>
            <person name="Shea T."/>
            <person name="Shenoy N."/>
            <person name="Sisk P."/>
            <person name="Stolte C."/>
            <person name="Sykes S."/>
            <person name="Wortman J."/>
            <person name="Nusbaum C."/>
            <person name="Birren B."/>
        </authorList>
    </citation>
    <scope>NUCLEOTIDE SEQUENCE [LARGE SCALE GENOMIC DNA]</scope>
    <source>
        <strain evidence="1 2">F0390</strain>
    </source>
</reference>
<proteinExistence type="predicted"/>
<protein>
    <submittedName>
        <fullName evidence="1">Uncharacterized protein</fullName>
    </submittedName>
</protein>